<evidence type="ECO:0000313" key="2">
    <source>
        <dbReference type="EMBL" id="SCX83519.1"/>
    </source>
</evidence>
<keyword evidence="1" id="KW-0472">Membrane</keyword>
<dbReference type="AlphaFoldDB" id="A0A1G5B046"/>
<evidence type="ECO:0000256" key="1">
    <source>
        <dbReference type="SAM" id="Phobius"/>
    </source>
</evidence>
<dbReference type="EMBL" id="FMUX01000001">
    <property type="protein sequence ID" value="SCX83519.1"/>
    <property type="molecule type" value="Genomic_DNA"/>
</dbReference>
<dbReference type="STRING" id="419481.SAMN05216233_101551"/>
<dbReference type="RefSeq" id="WP_092207949.1">
    <property type="nucleotide sequence ID" value="NZ_FMUX01000001.1"/>
</dbReference>
<name>A0A1G5B046_9BACT</name>
<reference evidence="2 3" key="1">
    <citation type="submission" date="2016-10" db="EMBL/GenBank/DDBJ databases">
        <authorList>
            <person name="de Groot N.N."/>
        </authorList>
    </citation>
    <scope>NUCLEOTIDE SEQUENCE [LARGE SCALE GENOMIC DNA]</scope>
    <source>
        <strain evidence="2 3">AA1</strain>
    </source>
</reference>
<protein>
    <submittedName>
        <fullName evidence="2">Uncharacterized protein</fullName>
    </submittedName>
</protein>
<dbReference type="OrthoDB" id="9900417at2"/>
<dbReference type="Proteomes" id="UP000198870">
    <property type="component" value="Unassembled WGS sequence"/>
</dbReference>
<gene>
    <name evidence="2" type="ORF">SAMN05216233_101551</name>
</gene>
<keyword evidence="1" id="KW-0812">Transmembrane</keyword>
<accession>A0A1G5B046</accession>
<evidence type="ECO:0000313" key="3">
    <source>
        <dbReference type="Proteomes" id="UP000198870"/>
    </source>
</evidence>
<feature type="transmembrane region" description="Helical" evidence="1">
    <location>
        <begin position="71"/>
        <end position="89"/>
    </location>
</feature>
<organism evidence="2 3">
    <name type="scientific">Desulfoluna spongiiphila</name>
    <dbReference type="NCBI Taxonomy" id="419481"/>
    <lineage>
        <taxon>Bacteria</taxon>
        <taxon>Pseudomonadati</taxon>
        <taxon>Thermodesulfobacteriota</taxon>
        <taxon>Desulfobacteria</taxon>
        <taxon>Desulfobacterales</taxon>
        <taxon>Desulfolunaceae</taxon>
        <taxon>Desulfoluna</taxon>
    </lineage>
</organism>
<proteinExistence type="predicted"/>
<sequence length="91" mass="9937">MNRWFLFGSISMMAGLFLLVMKALAGLMPGDPNRFDYSLKSLLAPERLAWIDGLSSSGVQSAAQWMQGAPLYIYCFGLGLLFILASGLAKE</sequence>
<keyword evidence="1" id="KW-1133">Transmembrane helix</keyword>
<keyword evidence="3" id="KW-1185">Reference proteome</keyword>